<dbReference type="VEuPathDB" id="FungiDB:PV08_01798"/>
<dbReference type="InterPro" id="IPR029058">
    <property type="entry name" value="AB_hydrolase_fold"/>
</dbReference>
<keyword evidence="2" id="KW-1185">Reference proteome</keyword>
<dbReference type="HOGENOM" id="CLU_2831210_0_0_1"/>
<evidence type="ECO:0008006" key="3">
    <source>
        <dbReference type="Google" id="ProtNLM"/>
    </source>
</evidence>
<name>A0A0D2BQG7_9EURO</name>
<evidence type="ECO:0000313" key="2">
    <source>
        <dbReference type="Proteomes" id="UP000053328"/>
    </source>
</evidence>
<dbReference type="EMBL" id="KN847492">
    <property type="protein sequence ID" value="KIW21218.1"/>
    <property type="molecule type" value="Genomic_DNA"/>
</dbReference>
<protein>
    <recommendedName>
        <fullName evidence="3">AB hydrolase-1 domain-containing protein</fullName>
    </recommendedName>
</protein>
<sequence>MDLLDKKSLKTTRGLSYAYYVLKDHPTSSALPTILFLRGFPDSSSLWFGIIERIAHLQYPIMAIEY</sequence>
<reference evidence="1 2" key="1">
    <citation type="submission" date="2015-01" db="EMBL/GenBank/DDBJ databases">
        <title>The Genome Sequence of Exophiala spinifera CBS89968.</title>
        <authorList>
            <consortium name="The Broad Institute Genomics Platform"/>
            <person name="Cuomo C."/>
            <person name="de Hoog S."/>
            <person name="Gorbushina A."/>
            <person name="Stielow B."/>
            <person name="Teixiera M."/>
            <person name="Abouelleil A."/>
            <person name="Chapman S.B."/>
            <person name="Priest M."/>
            <person name="Young S.K."/>
            <person name="Wortman J."/>
            <person name="Nusbaum C."/>
            <person name="Birren B."/>
        </authorList>
    </citation>
    <scope>NUCLEOTIDE SEQUENCE [LARGE SCALE GENOMIC DNA]</scope>
    <source>
        <strain evidence="1 2">CBS 89968</strain>
    </source>
</reference>
<dbReference type="SUPFAM" id="SSF53474">
    <property type="entry name" value="alpha/beta-Hydrolases"/>
    <property type="match status" value="1"/>
</dbReference>
<accession>A0A0D2BQG7</accession>
<dbReference type="Proteomes" id="UP000053328">
    <property type="component" value="Unassembled WGS sequence"/>
</dbReference>
<dbReference type="Gene3D" id="3.40.50.1820">
    <property type="entry name" value="alpha/beta hydrolase"/>
    <property type="match status" value="1"/>
</dbReference>
<dbReference type="OrthoDB" id="408373at2759"/>
<dbReference type="AlphaFoldDB" id="A0A0D2BQG7"/>
<organism evidence="1 2">
    <name type="scientific">Exophiala spinifera</name>
    <dbReference type="NCBI Taxonomy" id="91928"/>
    <lineage>
        <taxon>Eukaryota</taxon>
        <taxon>Fungi</taxon>
        <taxon>Dikarya</taxon>
        <taxon>Ascomycota</taxon>
        <taxon>Pezizomycotina</taxon>
        <taxon>Eurotiomycetes</taxon>
        <taxon>Chaetothyriomycetidae</taxon>
        <taxon>Chaetothyriales</taxon>
        <taxon>Herpotrichiellaceae</taxon>
        <taxon>Exophiala</taxon>
    </lineage>
</organism>
<gene>
    <name evidence="1" type="ORF">PV08_01798</name>
</gene>
<evidence type="ECO:0000313" key="1">
    <source>
        <dbReference type="EMBL" id="KIW21218.1"/>
    </source>
</evidence>
<dbReference type="RefSeq" id="XP_016241434.1">
    <property type="nucleotide sequence ID" value="XM_016376158.1"/>
</dbReference>
<proteinExistence type="predicted"/>
<dbReference type="GeneID" id="27328881"/>